<evidence type="ECO:0008006" key="5">
    <source>
        <dbReference type="Google" id="ProtNLM"/>
    </source>
</evidence>
<comment type="caution">
    <text evidence="3">The sequence shown here is derived from an EMBL/GenBank/DDBJ whole genome shotgun (WGS) entry which is preliminary data.</text>
</comment>
<proteinExistence type="predicted"/>
<sequence>MAPAPAAARPPRWKTASPPWGVQQKQQWQAWRDIGSDDDVEGWHQVGQAGRGPQCSKCGCKKNTKGSKFCKACGHKLSDISPAVAAEPAGVWSEQRGQQLGDAAGKDGKGGKKGKNSKDTGKGDGGKGGKGGRGDGGAGGDPAKLPRAPGAQLLVAKDGPSVELETHELEQLAATLEKLGDTVSLAKHRRTLQERRRLQQEALYVPPLSQRVTQAHKQVQDVAQKLEKAVMHFERLEEGLESQRRWVQSLCEDMETKKAEHRKLVVELNRQVVDISQDSAPAVAPISVAGILDGSIEEIPLSFAGLGFDDAEYEMDANDKKELADRSARLKSELSKAAKQMFGQAAERAKLFKEEQEAMALRLAGKRRPLPEGADPMDEVAECDRRTPLAEAAGSLRPADRFWSNKIVDLDWPQVGGFLVPALDRPDEGTSMVGKQHCKQLHAKPEGVMPEPLGRGPEAMGLPPDVADPDRQQAIQDFADMRADLRDWAAAWFDSHTELETDSGHWRRWCKAFLSAMLADGGSEPLRRLLRSWFPGRDLDSILDELCLSGWRQAEPRRIAFLDRLNR</sequence>
<gene>
    <name evidence="3" type="ORF">PCOR1329_LOCUS15390</name>
</gene>
<organism evidence="3 4">
    <name type="scientific">Prorocentrum cordatum</name>
    <dbReference type="NCBI Taxonomy" id="2364126"/>
    <lineage>
        <taxon>Eukaryota</taxon>
        <taxon>Sar</taxon>
        <taxon>Alveolata</taxon>
        <taxon>Dinophyceae</taxon>
        <taxon>Prorocentrales</taxon>
        <taxon>Prorocentraceae</taxon>
        <taxon>Prorocentrum</taxon>
    </lineage>
</organism>
<reference evidence="3" key="1">
    <citation type="submission" date="2023-10" db="EMBL/GenBank/DDBJ databases">
        <authorList>
            <person name="Chen Y."/>
            <person name="Shah S."/>
            <person name="Dougan E. K."/>
            <person name="Thang M."/>
            <person name="Chan C."/>
        </authorList>
    </citation>
    <scope>NUCLEOTIDE SEQUENCE [LARGE SCALE GENOMIC DNA]</scope>
</reference>
<evidence type="ECO:0000313" key="3">
    <source>
        <dbReference type="EMBL" id="CAK0810422.1"/>
    </source>
</evidence>
<evidence type="ECO:0000256" key="1">
    <source>
        <dbReference type="SAM" id="Coils"/>
    </source>
</evidence>
<feature type="region of interest" description="Disordered" evidence="2">
    <location>
        <begin position="1"/>
        <end position="57"/>
    </location>
</feature>
<feature type="coiled-coil region" evidence="1">
    <location>
        <begin position="223"/>
        <end position="271"/>
    </location>
</feature>
<feature type="compositionally biased region" description="Gly residues" evidence="2">
    <location>
        <begin position="128"/>
        <end position="140"/>
    </location>
</feature>
<dbReference type="Proteomes" id="UP001189429">
    <property type="component" value="Unassembled WGS sequence"/>
</dbReference>
<feature type="compositionally biased region" description="Basic and acidic residues" evidence="2">
    <location>
        <begin position="104"/>
        <end position="127"/>
    </location>
</feature>
<keyword evidence="1" id="KW-0175">Coiled coil</keyword>
<keyword evidence="4" id="KW-1185">Reference proteome</keyword>
<feature type="non-terminal residue" evidence="3">
    <location>
        <position position="567"/>
    </location>
</feature>
<evidence type="ECO:0000256" key="2">
    <source>
        <dbReference type="SAM" id="MobiDB-lite"/>
    </source>
</evidence>
<protein>
    <recommendedName>
        <fullName evidence="5">Zinc-ribbon domain-containing protein</fullName>
    </recommendedName>
</protein>
<feature type="region of interest" description="Disordered" evidence="2">
    <location>
        <begin position="88"/>
        <end position="147"/>
    </location>
</feature>
<evidence type="ECO:0000313" key="4">
    <source>
        <dbReference type="Proteomes" id="UP001189429"/>
    </source>
</evidence>
<accession>A0ABN9QZ24</accession>
<dbReference type="EMBL" id="CAUYUJ010004655">
    <property type="protein sequence ID" value="CAK0810422.1"/>
    <property type="molecule type" value="Genomic_DNA"/>
</dbReference>
<name>A0ABN9QZ24_9DINO</name>
<feature type="compositionally biased region" description="Low complexity" evidence="2">
    <location>
        <begin position="1"/>
        <end position="10"/>
    </location>
</feature>